<reference evidence="2" key="1">
    <citation type="submission" date="2023-08" db="EMBL/GenBank/DDBJ databases">
        <title>Pelteobagrus vachellii genome.</title>
        <authorList>
            <person name="Liu H."/>
        </authorList>
    </citation>
    <scope>NUCLEOTIDE SEQUENCE</scope>
    <source>
        <strain evidence="2">PRFRI_2022a</strain>
        <tissue evidence="2">Muscle</tissue>
    </source>
</reference>
<proteinExistence type="predicted"/>
<protein>
    <submittedName>
        <fullName evidence="2">Uncharacterized protein</fullName>
    </submittedName>
</protein>
<evidence type="ECO:0000313" key="3">
    <source>
        <dbReference type="Proteomes" id="UP001187315"/>
    </source>
</evidence>
<organism evidence="2 3">
    <name type="scientific">Tachysurus vachellii</name>
    <name type="common">Darkbarbel catfish</name>
    <name type="synonym">Pelteobagrus vachellii</name>
    <dbReference type="NCBI Taxonomy" id="175792"/>
    <lineage>
        <taxon>Eukaryota</taxon>
        <taxon>Metazoa</taxon>
        <taxon>Chordata</taxon>
        <taxon>Craniata</taxon>
        <taxon>Vertebrata</taxon>
        <taxon>Euteleostomi</taxon>
        <taxon>Actinopterygii</taxon>
        <taxon>Neopterygii</taxon>
        <taxon>Teleostei</taxon>
        <taxon>Ostariophysi</taxon>
        <taxon>Siluriformes</taxon>
        <taxon>Bagridae</taxon>
        <taxon>Tachysurus</taxon>
    </lineage>
</organism>
<accession>A0AA88LWL1</accession>
<dbReference type="Proteomes" id="UP001187315">
    <property type="component" value="Unassembled WGS sequence"/>
</dbReference>
<sequence length="125" mass="13218">MPRKTPNGQEVGAGAIFAPGSRLFRKDARAPGALLRSCSPPALLSGAARGDAAECAAVQVRIFTKPLFPAPLEGSSARAKCAQRVEKREGKSETKETGRYGTDVSSPKLVFSTLISSYIARQARV</sequence>
<dbReference type="AlphaFoldDB" id="A0AA88LWL1"/>
<comment type="caution">
    <text evidence="2">The sequence shown here is derived from an EMBL/GenBank/DDBJ whole genome shotgun (WGS) entry which is preliminary data.</text>
</comment>
<name>A0AA88LWL1_TACVA</name>
<dbReference type="EMBL" id="JAVHJS010000020">
    <property type="protein sequence ID" value="KAK2825596.1"/>
    <property type="molecule type" value="Genomic_DNA"/>
</dbReference>
<keyword evidence="3" id="KW-1185">Reference proteome</keyword>
<evidence type="ECO:0000256" key="1">
    <source>
        <dbReference type="SAM" id="MobiDB-lite"/>
    </source>
</evidence>
<feature type="region of interest" description="Disordered" evidence="1">
    <location>
        <begin position="83"/>
        <end position="102"/>
    </location>
</feature>
<gene>
    <name evidence="2" type="ORF">Q7C36_019523</name>
</gene>
<feature type="compositionally biased region" description="Basic and acidic residues" evidence="1">
    <location>
        <begin position="83"/>
        <end position="98"/>
    </location>
</feature>
<evidence type="ECO:0000313" key="2">
    <source>
        <dbReference type="EMBL" id="KAK2825596.1"/>
    </source>
</evidence>